<dbReference type="AlphaFoldDB" id="A0A7Y8Y0T6"/>
<protein>
    <recommendedName>
        <fullName evidence="3">HEPN domain-containing protein</fullName>
    </recommendedName>
</protein>
<reference evidence="1 2" key="1">
    <citation type="submission" date="2020-07" db="EMBL/GenBank/DDBJ databases">
        <authorList>
            <person name="Sun Q."/>
        </authorList>
    </citation>
    <scope>NUCLEOTIDE SEQUENCE [LARGE SCALE GENOMIC DNA]</scope>
    <source>
        <strain evidence="1 2">MAH-1</strain>
    </source>
</reference>
<accession>A0A7Y8Y0T6</accession>
<dbReference type="EMBL" id="JACBJI010000002">
    <property type="protein sequence ID" value="NYA70509.1"/>
    <property type="molecule type" value="Genomic_DNA"/>
</dbReference>
<name>A0A7Y8Y0T6_9FLAO</name>
<evidence type="ECO:0000313" key="1">
    <source>
        <dbReference type="EMBL" id="NYA70509.1"/>
    </source>
</evidence>
<gene>
    <name evidence="1" type="ORF">HZF10_06220</name>
</gene>
<comment type="caution">
    <text evidence="1">The sequence shown here is derived from an EMBL/GenBank/DDBJ whole genome shotgun (WGS) entry which is preliminary data.</text>
</comment>
<keyword evidence="2" id="KW-1185">Reference proteome</keyword>
<evidence type="ECO:0000313" key="2">
    <source>
        <dbReference type="Proteomes" id="UP000535020"/>
    </source>
</evidence>
<dbReference type="RefSeq" id="WP_176005318.1">
    <property type="nucleotide sequence ID" value="NZ_JABWMI010000006.1"/>
</dbReference>
<evidence type="ECO:0008006" key="3">
    <source>
        <dbReference type="Google" id="ProtNLM"/>
    </source>
</evidence>
<dbReference type="Gene3D" id="1.20.120.330">
    <property type="entry name" value="Nucleotidyltransferases domain 2"/>
    <property type="match status" value="2"/>
</dbReference>
<sequence>MNHYILTPEDHPGSHLIEKAIDETLGFINADCVYLSVNNQCGPETIVTFYMDKDSTQLAELEVLADKVFAKYPAFAYRLFSCDYAEDALRKGNLFMVRHVALGSVAYANPEGGHPFFPEAAMPNRLITRAKKLFKKRLQKCDRILSDYVRCIEHENFTEAVFVLHRALEVLYKTGANFLTGRPLVSKSIAVQQENIRTFAPALGHLFDPAGEEECFLLEQLDKTYPAMKRRRFPEPKFKREDVGKILAKVALAKKEVERLFAEAVGECFRKTKRHHLIGLEIKDAENKSKAVRQKPSETNPELIVSTITKNLDTAAIYCFGKSTANAGRLSPLVSERENDASREHFYILALVEAMKENAVADISDAIRVKSDDKCTVTLLLHTVTSLRHRTDHGVFFFSEVFKKGEVLYEHETVPPGLNFVSRKRSAKVSRAYWNSRMAIAATFLDSENQIERSGVEVVKQSMLHVAAEHVCLGLIEVFLAYRPNHYGLGYLFDLCDYFTPLCREVFPRDTEEGKLLFKLLCGNMSSLRRAVPDYSDFTYTELLEKRLHLFVERANILVEEELKRTEETGHGPTGVSG</sequence>
<dbReference type="Proteomes" id="UP000535020">
    <property type="component" value="Unassembled WGS sequence"/>
</dbReference>
<organism evidence="1 2">
    <name type="scientific">Flavobacterium agri</name>
    <dbReference type="NCBI Taxonomy" id="2743471"/>
    <lineage>
        <taxon>Bacteria</taxon>
        <taxon>Pseudomonadati</taxon>
        <taxon>Bacteroidota</taxon>
        <taxon>Flavobacteriia</taxon>
        <taxon>Flavobacteriales</taxon>
        <taxon>Flavobacteriaceae</taxon>
        <taxon>Flavobacterium</taxon>
    </lineage>
</organism>
<proteinExistence type="predicted"/>